<dbReference type="AlphaFoldDB" id="E6X6E7"/>
<dbReference type="InterPro" id="IPR055259">
    <property type="entry name" value="YkvP/CgeB_Glyco_trans-like"/>
</dbReference>
<organism evidence="2 3">
    <name type="scientific">Cellulophaga algicola (strain DSM 14237 / IC166 / ACAM 630)</name>
    <dbReference type="NCBI Taxonomy" id="688270"/>
    <lineage>
        <taxon>Bacteria</taxon>
        <taxon>Pseudomonadati</taxon>
        <taxon>Bacteroidota</taxon>
        <taxon>Flavobacteriia</taxon>
        <taxon>Flavobacteriales</taxon>
        <taxon>Flavobacteriaceae</taxon>
        <taxon>Cellulophaga</taxon>
    </lineage>
</organism>
<dbReference type="Proteomes" id="UP000008634">
    <property type="component" value="Chromosome"/>
</dbReference>
<dbReference type="RefSeq" id="WP_013549939.1">
    <property type="nucleotide sequence ID" value="NC_014934.1"/>
</dbReference>
<sequence length="341" mass="39088">MNILYLGQSGKASTSYHRAKALERIGHTVTIANPYEILDDLGNLISKIHYKTGYRFLQKKVQKWINTSIPQNDIDIVWVNSGELFGLKNIQLLKTKFKKPILLYNNDDPTGGRDGNRFNMLLTAIPEYDMCVVMRELNVAEYYKKGAKKVIRVFMSYDEIEHAPLPESSIEEKFKSEVSFIGTNIPGDNRDKFLLTLIEKGIPISIWGARWERSQYWQQLKPFFRGNSLKGKDYIAAIQGSKICLGLLSKGNRDLHTTRTFEIPFVGSLFCAERTSEHADLFKENEEAVFWTNAVECAEKCQNLLNNEELINKISENGRTKITQTNRGNEDVVRHILKSIN</sequence>
<dbReference type="KEGG" id="cao:Celal_1135"/>
<dbReference type="OrthoDB" id="110463at2"/>
<proteinExistence type="predicted"/>
<dbReference type="HOGENOM" id="CLU_067339_0_0_10"/>
<reference evidence="2 3" key="1">
    <citation type="journal article" date="2010" name="Stand. Genomic Sci.">
        <title>Complete genome sequence of Cellulophaga algicola type strain (IC166).</title>
        <authorList>
            <person name="Abt B."/>
            <person name="Lu M."/>
            <person name="Misra M."/>
            <person name="Han C."/>
            <person name="Nolan M."/>
            <person name="Lucas S."/>
            <person name="Hammon N."/>
            <person name="Deshpande S."/>
            <person name="Cheng J.F."/>
            <person name="Tapia R."/>
            <person name="Goodwin L."/>
            <person name="Pitluck S."/>
            <person name="Liolios K."/>
            <person name="Pagani I."/>
            <person name="Ivanova N."/>
            <person name="Mavromatis K."/>
            <person name="Ovchinikova G."/>
            <person name="Pati A."/>
            <person name="Chen A."/>
            <person name="Palaniappan K."/>
            <person name="Land M."/>
            <person name="Hauser L."/>
            <person name="Chang Y.J."/>
            <person name="Jeffries C.D."/>
            <person name="Detter J.C."/>
            <person name="Brambilla E."/>
            <person name="Rohde M."/>
            <person name="Tindall B.J."/>
            <person name="Goker M."/>
            <person name="Woyke T."/>
            <person name="Bristow J."/>
            <person name="Eisen J.A."/>
            <person name="Markowitz V."/>
            <person name="Hugenholtz P."/>
            <person name="Kyrpides N.C."/>
            <person name="Klenk H.P."/>
            <person name="Lapidus A."/>
        </authorList>
    </citation>
    <scope>NUCLEOTIDE SEQUENCE [LARGE SCALE GENOMIC DNA]</scope>
    <source>
        <strain evidence="3">DSM 14237 / IC166 / ACAM 630</strain>
    </source>
</reference>
<feature type="domain" description="Spore protein YkvP/CgeB glycosyl transferase-like" evidence="1">
    <location>
        <begin position="193"/>
        <end position="323"/>
    </location>
</feature>
<name>E6X6E7_CELAD</name>
<dbReference type="EMBL" id="CP002453">
    <property type="protein sequence ID" value="ADV48453.1"/>
    <property type="molecule type" value="Genomic_DNA"/>
</dbReference>
<dbReference type="Pfam" id="PF13524">
    <property type="entry name" value="Glyco_trans_1_2"/>
    <property type="match status" value="1"/>
</dbReference>
<dbReference type="STRING" id="688270.Celal_1135"/>
<dbReference type="eggNOG" id="COG4641">
    <property type="taxonomic scope" value="Bacteria"/>
</dbReference>
<protein>
    <recommendedName>
        <fullName evidence="1">Spore protein YkvP/CgeB glycosyl transferase-like domain-containing protein</fullName>
    </recommendedName>
</protein>
<accession>E6X6E7</accession>
<evidence type="ECO:0000313" key="3">
    <source>
        <dbReference type="Proteomes" id="UP000008634"/>
    </source>
</evidence>
<keyword evidence="3" id="KW-1185">Reference proteome</keyword>
<evidence type="ECO:0000259" key="1">
    <source>
        <dbReference type="Pfam" id="PF13524"/>
    </source>
</evidence>
<gene>
    <name evidence="2" type="ordered locus">Celal_1135</name>
</gene>
<evidence type="ECO:0000313" key="2">
    <source>
        <dbReference type="EMBL" id="ADV48453.1"/>
    </source>
</evidence>